<dbReference type="CDD" id="cd05233">
    <property type="entry name" value="SDR_c"/>
    <property type="match status" value="1"/>
</dbReference>
<evidence type="ECO:0000256" key="3">
    <source>
        <dbReference type="ARBA" id="ARBA00023027"/>
    </source>
</evidence>
<dbReference type="PRINTS" id="PR00081">
    <property type="entry name" value="GDHRDH"/>
</dbReference>
<feature type="region of interest" description="Disordered" evidence="4">
    <location>
        <begin position="248"/>
        <end position="270"/>
    </location>
</feature>
<name>A0A6J7ENQ9_9ZZZZ</name>
<evidence type="ECO:0000256" key="4">
    <source>
        <dbReference type="SAM" id="MobiDB-lite"/>
    </source>
</evidence>
<proteinExistence type="inferred from homology"/>
<dbReference type="PROSITE" id="PS00061">
    <property type="entry name" value="ADH_SHORT"/>
    <property type="match status" value="1"/>
</dbReference>
<evidence type="ECO:0000313" key="6">
    <source>
        <dbReference type="EMBL" id="CAB4883781.1"/>
    </source>
</evidence>
<dbReference type="SMART" id="SM00822">
    <property type="entry name" value="PKS_KR"/>
    <property type="match status" value="1"/>
</dbReference>
<gene>
    <name evidence="6" type="ORF">UFOPK3402_01558</name>
</gene>
<dbReference type="SUPFAM" id="SSF51735">
    <property type="entry name" value="NAD(P)-binding Rossmann-fold domains"/>
    <property type="match status" value="1"/>
</dbReference>
<keyword evidence="2" id="KW-0560">Oxidoreductase</keyword>
<dbReference type="PRINTS" id="PR00080">
    <property type="entry name" value="SDRFAMILY"/>
</dbReference>
<dbReference type="Gene3D" id="3.40.50.720">
    <property type="entry name" value="NAD(P)-binding Rossmann-like Domain"/>
    <property type="match status" value="1"/>
</dbReference>
<keyword evidence="3" id="KW-0520">NAD</keyword>
<reference evidence="6" key="1">
    <citation type="submission" date="2020-05" db="EMBL/GenBank/DDBJ databases">
        <authorList>
            <person name="Chiriac C."/>
            <person name="Salcher M."/>
            <person name="Ghai R."/>
            <person name="Kavagutti S V."/>
        </authorList>
    </citation>
    <scope>NUCLEOTIDE SEQUENCE</scope>
</reference>
<dbReference type="InterPro" id="IPR002347">
    <property type="entry name" value="SDR_fam"/>
</dbReference>
<dbReference type="InterPro" id="IPR057326">
    <property type="entry name" value="KR_dom"/>
</dbReference>
<dbReference type="InterPro" id="IPR036291">
    <property type="entry name" value="NAD(P)-bd_dom_sf"/>
</dbReference>
<evidence type="ECO:0000256" key="2">
    <source>
        <dbReference type="ARBA" id="ARBA00023002"/>
    </source>
</evidence>
<dbReference type="FunFam" id="3.40.50.720:FF:000084">
    <property type="entry name" value="Short-chain dehydrogenase reductase"/>
    <property type="match status" value="1"/>
</dbReference>
<dbReference type="GO" id="GO:0016491">
    <property type="term" value="F:oxidoreductase activity"/>
    <property type="evidence" value="ECO:0007669"/>
    <property type="project" value="UniProtKB-KW"/>
</dbReference>
<feature type="domain" description="Ketoreductase" evidence="5">
    <location>
        <begin position="6"/>
        <end position="189"/>
    </location>
</feature>
<sequence>MRFDNKILFVTGGASGIGRATAARVVAEGGRAAIVDLDLATAQAVAADLPGCIGLAANVADEAQVQAAVEATVAQLGGIDVVLACAGHADFGLISEWDSARFNRMLEVHVGGTFLTAKYTNPVMQSRGGGSLVTIASTAALVGQKLNVPYGAAKAAITGFTRQFALEAAPAVRVNCVAPGRTQTGMTEPLMLARGGSLEKGAEMFGANVPLQRVAKAEELAAVVCFLLSEDASFMTGATVVVDGGETIQSPPPLLEPGTGAGLARSVQEQ</sequence>
<dbReference type="PANTHER" id="PTHR24321:SF8">
    <property type="entry name" value="ESTRADIOL 17-BETA-DEHYDROGENASE 8-RELATED"/>
    <property type="match status" value="1"/>
</dbReference>
<dbReference type="Pfam" id="PF13561">
    <property type="entry name" value="adh_short_C2"/>
    <property type="match status" value="1"/>
</dbReference>
<evidence type="ECO:0000256" key="1">
    <source>
        <dbReference type="ARBA" id="ARBA00006484"/>
    </source>
</evidence>
<dbReference type="EMBL" id="CAFBLS010000221">
    <property type="protein sequence ID" value="CAB4883781.1"/>
    <property type="molecule type" value="Genomic_DNA"/>
</dbReference>
<accession>A0A6J7ENQ9</accession>
<organism evidence="6">
    <name type="scientific">freshwater metagenome</name>
    <dbReference type="NCBI Taxonomy" id="449393"/>
    <lineage>
        <taxon>unclassified sequences</taxon>
        <taxon>metagenomes</taxon>
        <taxon>ecological metagenomes</taxon>
    </lineage>
</organism>
<evidence type="ECO:0000259" key="5">
    <source>
        <dbReference type="SMART" id="SM00822"/>
    </source>
</evidence>
<dbReference type="InterPro" id="IPR020904">
    <property type="entry name" value="Sc_DH/Rdtase_CS"/>
</dbReference>
<dbReference type="AlphaFoldDB" id="A0A6J7ENQ9"/>
<protein>
    <submittedName>
        <fullName evidence="6">Unannotated protein</fullName>
    </submittedName>
</protein>
<dbReference type="PANTHER" id="PTHR24321">
    <property type="entry name" value="DEHYDROGENASES, SHORT CHAIN"/>
    <property type="match status" value="1"/>
</dbReference>
<comment type="similarity">
    <text evidence="1">Belongs to the short-chain dehydrogenases/reductases (SDR) family.</text>
</comment>